<organism evidence="6 7">
    <name type="scientific">Pisum sativum</name>
    <name type="common">Garden pea</name>
    <name type="synonym">Lathyrus oleraceus</name>
    <dbReference type="NCBI Taxonomy" id="3888"/>
    <lineage>
        <taxon>Eukaryota</taxon>
        <taxon>Viridiplantae</taxon>
        <taxon>Streptophyta</taxon>
        <taxon>Embryophyta</taxon>
        <taxon>Tracheophyta</taxon>
        <taxon>Spermatophyta</taxon>
        <taxon>Magnoliopsida</taxon>
        <taxon>eudicotyledons</taxon>
        <taxon>Gunneridae</taxon>
        <taxon>Pentapetalae</taxon>
        <taxon>rosids</taxon>
        <taxon>fabids</taxon>
        <taxon>Fabales</taxon>
        <taxon>Fabaceae</taxon>
        <taxon>Papilionoideae</taxon>
        <taxon>50 kb inversion clade</taxon>
        <taxon>NPAAA clade</taxon>
        <taxon>Hologalegina</taxon>
        <taxon>IRL clade</taxon>
        <taxon>Fabeae</taxon>
        <taxon>Lathyrus</taxon>
    </lineage>
</organism>
<dbReference type="InterPro" id="IPR011009">
    <property type="entry name" value="Kinase-like_dom_sf"/>
</dbReference>
<dbReference type="Gene3D" id="1.25.40.30">
    <property type="match status" value="1"/>
</dbReference>
<dbReference type="Gene3D" id="1.10.510.10">
    <property type="entry name" value="Transferase(Phosphotransferase) domain 1"/>
    <property type="match status" value="1"/>
</dbReference>
<evidence type="ECO:0000256" key="3">
    <source>
        <dbReference type="ARBA" id="ARBA00023136"/>
    </source>
</evidence>
<keyword evidence="2" id="KW-0723">Serine/threonine-protein kinase</keyword>
<protein>
    <recommendedName>
        <fullName evidence="5">Protein kinase domain-containing protein</fullName>
    </recommendedName>
</protein>
<dbReference type="InterPro" id="IPR001245">
    <property type="entry name" value="Ser-Thr/Tyr_kinase_cat_dom"/>
</dbReference>
<evidence type="ECO:0000313" key="6">
    <source>
        <dbReference type="EMBL" id="KAI5406242.1"/>
    </source>
</evidence>
<dbReference type="Gene3D" id="3.30.200.20">
    <property type="entry name" value="Phosphorylase Kinase, domain 1"/>
    <property type="match status" value="1"/>
</dbReference>
<gene>
    <name evidence="6" type="ORF">KIW84_052833</name>
</gene>
<keyword evidence="3" id="KW-0472">Membrane</keyword>
<sequence>MSLQISAHIQIPQTHKEATELAAESPRGILRTKFQSVPVQAGQTPPLLQYFGTLLTRARVNFELEPGTVGHTTNFKEANKRLEWGIKKASDEILANSEEVEVELLSRLQSPYLLALLGYCFDHNHKLLVYEFMANDGLQEHLYPVSNNNSSVTSVNLDWETRLRIALEAARGLEYLHEHVSLLDVAFCTRYMRRNYKPVETYLVLDILESLIIRYRRAVPDEGTTRLFRMRFGLVFVMVVQLEIVACFSEGSHYVLELLKEFGVSGIYCRFHGVTVVGCAPWFYRLDTVQLVCGMDDMIDKQMGGDQKIRQYQPLYYNLQG</sequence>
<proteinExistence type="predicted"/>
<dbReference type="PROSITE" id="PS50011">
    <property type="entry name" value="PROTEIN_KINASE_DOM"/>
    <property type="match status" value="1"/>
</dbReference>
<dbReference type="GO" id="GO:0005524">
    <property type="term" value="F:ATP binding"/>
    <property type="evidence" value="ECO:0007669"/>
    <property type="project" value="InterPro"/>
</dbReference>
<dbReference type="AlphaFoldDB" id="A0A9D4WQY3"/>
<dbReference type="InterPro" id="IPR012331">
    <property type="entry name" value="Clathrin_H-chain_linker"/>
</dbReference>
<evidence type="ECO:0000256" key="4">
    <source>
        <dbReference type="ARBA" id="ARBA00023288"/>
    </source>
</evidence>
<dbReference type="Proteomes" id="UP001058974">
    <property type="component" value="Chromosome 5"/>
</dbReference>
<dbReference type="SUPFAM" id="SSF48371">
    <property type="entry name" value="ARM repeat"/>
    <property type="match status" value="1"/>
</dbReference>
<evidence type="ECO:0000313" key="7">
    <source>
        <dbReference type="Proteomes" id="UP001058974"/>
    </source>
</evidence>
<dbReference type="Pfam" id="PF13838">
    <property type="entry name" value="Clathrin_H_link"/>
    <property type="match status" value="1"/>
</dbReference>
<dbReference type="PANTHER" id="PTHR47985:SF24">
    <property type="entry name" value="PROTEIN KINASE SUPERFAMILY PROTEIN"/>
    <property type="match status" value="1"/>
</dbReference>
<evidence type="ECO:0000256" key="2">
    <source>
        <dbReference type="ARBA" id="ARBA00022527"/>
    </source>
</evidence>
<keyword evidence="2" id="KW-0418">Kinase</keyword>
<feature type="domain" description="Protein kinase" evidence="5">
    <location>
        <begin position="58"/>
        <end position="321"/>
    </location>
</feature>
<dbReference type="InterPro" id="IPR000719">
    <property type="entry name" value="Prot_kinase_dom"/>
</dbReference>
<evidence type="ECO:0000256" key="1">
    <source>
        <dbReference type="ARBA" id="ARBA00004193"/>
    </source>
</evidence>
<name>A0A9D4WQY3_PEA</name>
<comment type="caution">
    <text evidence="6">The sequence shown here is derived from an EMBL/GenBank/DDBJ whole genome shotgun (WGS) entry which is preliminary data.</text>
</comment>
<keyword evidence="7" id="KW-1185">Reference proteome</keyword>
<dbReference type="InterPro" id="IPR016024">
    <property type="entry name" value="ARM-type_fold"/>
</dbReference>
<comment type="subcellular location">
    <subcellularLocation>
        <location evidence="1">Cell membrane</location>
        <topology evidence="1">Lipid-anchor</topology>
    </subcellularLocation>
</comment>
<keyword evidence="2" id="KW-0808">Transferase</keyword>
<dbReference type="EMBL" id="JAMSHJ010000005">
    <property type="protein sequence ID" value="KAI5406242.1"/>
    <property type="molecule type" value="Genomic_DNA"/>
</dbReference>
<dbReference type="Pfam" id="PF07714">
    <property type="entry name" value="PK_Tyr_Ser-Thr"/>
    <property type="match status" value="1"/>
</dbReference>
<dbReference type="SUPFAM" id="SSF56112">
    <property type="entry name" value="Protein kinase-like (PK-like)"/>
    <property type="match status" value="1"/>
</dbReference>
<evidence type="ECO:0000259" key="5">
    <source>
        <dbReference type="PROSITE" id="PS50011"/>
    </source>
</evidence>
<dbReference type="Gramene" id="Psat05G0283300-T1">
    <property type="protein sequence ID" value="KAI5406242.1"/>
    <property type="gene ID" value="KIW84_052833"/>
</dbReference>
<keyword evidence="4" id="KW-0449">Lipoprotein</keyword>
<reference evidence="6 7" key="1">
    <citation type="journal article" date="2022" name="Nat. Genet.">
        <title>Improved pea reference genome and pan-genome highlight genomic features and evolutionary characteristics.</title>
        <authorList>
            <person name="Yang T."/>
            <person name="Liu R."/>
            <person name="Luo Y."/>
            <person name="Hu S."/>
            <person name="Wang D."/>
            <person name="Wang C."/>
            <person name="Pandey M.K."/>
            <person name="Ge S."/>
            <person name="Xu Q."/>
            <person name="Li N."/>
            <person name="Li G."/>
            <person name="Huang Y."/>
            <person name="Saxena R.K."/>
            <person name="Ji Y."/>
            <person name="Li M."/>
            <person name="Yan X."/>
            <person name="He Y."/>
            <person name="Liu Y."/>
            <person name="Wang X."/>
            <person name="Xiang C."/>
            <person name="Varshney R.K."/>
            <person name="Ding H."/>
            <person name="Gao S."/>
            <person name="Zong X."/>
        </authorList>
    </citation>
    <scope>NUCLEOTIDE SEQUENCE [LARGE SCALE GENOMIC DNA]</scope>
    <source>
        <strain evidence="6 7">cv. Zhongwan 6</strain>
    </source>
</reference>
<dbReference type="GO" id="GO:0004674">
    <property type="term" value="F:protein serine/threonine kinase activity"/>
    <property type="evidence" value="ECO:0007669"/>
    <property type="project" value="UniProtKB-KW"/>
</dbReference>
<dbReference type="PANTHER" id="PTHR47985">
    <property type="entry name" value="OS07G0668900 PROTEIN"/>
    <property type="match status" value="1"/>
</dbReference>
<accession>A0A9D4WQY3</accession>
<dbReference type="GO" id="GO:0005886">
    <property type="term" value="C:plasma membrane"/>
    <property type="evidence" value="ECO:0007669"/>
    <property type="project" value="UniProtKB-SubCell"/>
</dbReference>